<proteinExistence type="predicted"/>
<accession>A0A0E9XCD1</accession>
<name>A0A0E9XCD1_ANGAN</name>
<dbReference type="AlphaFoldDB" id="A0A0E9XCD1"/>
<reference evidence="1" key="1">
    <citation type="submission" date="2014-11" db="EMBL/GenBank/DDBJ databases">
        <authorList>
            <person name="Amaro Gonzalez C."/>
        </authorList>
    </citation>
    <scope>NUCLEOTIDE SEQUENCE</scope>
</reference>
<sequence>MIFKTLRTIFPTVVSDGWAAVILLPSLRIISMRSPALVHRACAVILRSKAAVSLAVSPDPRRGPVPLPPRFSSAMKASVRSDKSVSLSAPGIFSMCCLANRTAFSHSQL</sequence>
<reference evidence="1" key="2">
    <citation type="journal article" date="2015" name="Fish Shellfish Immunol.">
        <title>Early steps in the European eel (Anguilla anguilla)-Vibrio vulnificus interaction in the gills: Role of the RtxA13 toxin.</title>
        <authorList>
            <person name="Callol A."/>
            <person name="Pajuelo D."/>
            <person name="Ebbesson L."/>
            <person name="Teles M."/>
            <person name="MacKenzie S."/>
            <person name="Amaro C."/>
        </authorList>
    </citation>
    <scope>NUCLEOTIDE SEQUENCE</scope>
</reference>
<evidence type="ECO:0000313" key="1">
    <source>
        <dbReference type="EMBL" id="JAI00398.1"/>
    </source>
</evidence>
<organism evidence="1">
    <name type="scientific">Anguilla anguilla</name>
    <name type="common">European freshwater eel</name>
    <name type="synonym">Muraena anguilla</name>
    <dbReference type="NCBI Taxonomy" id="7936"/>
    <lineage>
        <taxon>Eukaryota</taxon>
        <taxon>Metazoa</taxon>
        <taxon>Chordata</taxon>
        <taxon>Craniata</taxon>
        <taxon>Vertebrata</taxon>
        <taxon>Euteleostomi</taxon>
        <taxon>Actinopterygii</taxon>
        <taxon>Neopterygii</taxon>
        <taxon>Teleostei</taxon>
        <taxon>Anguilliformes</taxon>
        <taxon>Anguillidae</taxon>
        <taxon>Anguilla</taxon>
    </lineage>
</organism>
<protein>
    <submittedName>
        <fullName evidence="1">Uncharacterized protein</fullName>
    </submittedName>
</protein>
<dbReference type="EMBL" id="GBXM01008180">
    <property type="protein sequence ID" value="JAI00398.1"/>
    <property type="molecule type" value="Transcribed_RNA"/>
</dbReference>